<evidence type="ECO:0000313" key="1">
    <source>
        <dbReference type="EMBL" id="OAD57139.1"/>
    </source>
</evidence>
<keyword evidence="2" id="KW-1185">Reference proteome</keyword>
<protein>
    <submittedName>
        <fullName evidence="1">Uncharacterized protein</fullName>
    </submittedName>
</protein>
<reference evidence="1 2" key="1">
    <citation type="submission" date="2015-07" db="EMBL/GenBank/DDBJ databases">
        <title>The genome of Eufriesea mexicana.</title>
        <authorList>
            <person name="Pan H."/>
            <person name="Kapheim K."/>
        </authorList>
    </citation>
    <scope>NUCLEOTIDE SEQUENCE [LARGE SCALE GENOMIC DNA]</scope>
    <source>
        <strain evidence="1">0111107269</strain>
        <tissue evidence="1">Whole body</tissue>
    </source>
</reference>
<dbReference type="AlphaFoldDB" id="A0A310SL77"/>
<dbReference type="EMBL" id="KQ761738">
    <property type="protein sequence ID" value="OAD57139.1"/>
    <property type="molecule type" value="Genomic_DNA"/>
</dbReference>
<name>A0A310SL77_9HYME</name>
<proteinExistence type="predicted"/>
<dbReference type="Proteomes" id="UP000250275">
    <property type="component" value="Unassembled WGS sequence"/>
</dbReference>
<evidence type="ECO:0000313" key="2">
    <source>
        <dbReference type="Proteomes" id="UP000250275"/>
    </source>
</evidence>
<gene>
    <name evidence="1" type="ORF">WN48_02725</name>
</gene>
<organism evidence="1 2">
    <name type="scientific">Eufriesea mexicana</name>
    <dbReference type="NCBI Taxonomy" id="516756"/>
    <lineage>
        <taxon>Eukaryota</taxon>
        <taxon>Metazoa</taxon>
        <taxon>Ecdysozoa</taxon>
        <taxon>Arthropoda</taxon>
        <taxon>Hexapoda</taxon>
        <taxon>Insecta</taxon>
        <taxon>Pterygota</taxon>
        <taxon>Neoptera</taxon>
        <taxon>Endopterygota</taxon>
        <taxon>Hymenoptera</taxon>
        <taxon>Apocrita</taxon>
        <taxon>Aculeata</taxon>
        <taxon>Apoidea</taxon>
        <taxon>Anthophila</taxon>
        <taxon>Apidae</taxon>
        <taxon>Eufriesea</taxon>
    </lineage>
</organism>
<sequence length="69" mass="7597">MALRLAASHENSPQGAFCMSLEHSRVLCQSDVRVLAVMECLCCSTRSVRFQISQGISLSYELIACMLSN</sequence>
<accession>A0A310SL77</accession>